<reference evidence="1 2" key="1">
    <citation type="submission" date="2020-08" db="EMBL/GenBank/DDBJ databases">
        <authorList>
            <person name="Koutsovoulos G."/>
            <person name="Danchin GJ E."/>
        </authorList>
    </citation>
    <scope>NUCLEOTIDE SEQUENCE [LARGE SCALE GENOMIC DNA]</scope>
</reference>
<gene>
    <name evidence="1" type="ORF">MENT_LOCUS46324</name>
</gene>
<comment type="caution">
    <text evidence="1">The sequence shown here is derived from an EMBL/GenBank/DDBJ whole genome shotgun (WGS) entry which is preliminary data.</text>
</comment>
<dbReference type="AlphaFoldDB" id="A0A6V7X222"/>
<evidence type="ECO:0000313" key="2">
    <source>
        <dbReference type="Proteomes" id="UP000580250"/>
    </source>
</evidence>
<sequence>MWARQCGPRQSGLYPGRGRLRVADSVSPIQSRRFRVGTIQSPPIQSRDYSE</sequence>
<proteinExistence type="predicted"/>
<dbReference type="EMBL" id="CAJEWN010001025">
    <property type="protein sequence ID" value="CAD2193381.1"/>
    <property type="molecule type" value="Genomic_DNA"/>
</dbReference>
<dbReference type="Proteomes" id="UP000580250">
    <property type="component" value="Unassembled WGS sequence"/>
</dbReference>
<accession>A0A6V7X222</accession>
<evidence type="ECO:0000313" key="1">
    <source>
        <dbReference type="EMBL" id="CAD2193381.1"/>
    </source>
</evidence>
<name>A0A6V7X222_MELEN</name>
<protein>
    <submittedName>
        <fullName evidence="1">Uncharacterized protein</fullName>
    </submittedName>
</protein>
<organism evidence="1 2">
    <name type="scientific">Meloidogyne enterolobii</name>
    <name type="common">Root-knot nematode worm</name>
    <name type="synonym">Meloidogyne mayaguensis</name>
    <dbReference type="NCBI Taxonomy" id="390850"/>
    <lineage>
        <taxon>Eukaryota</taxon>
        <taxon>Metazoa</taxon>
        <taxon>Ecdysozoa</taxon>
        <taxon>Nematoda</taxon>
        <taxon>Chromadorea</taxon>
        <taxon>Rhabditida</taxon>
        <taxon>Tylenchina</taxon>
        <taxon>Tylenchomorpha</taxon>
        <taxon>Tylenchoidea</taxon>
        <taxon>Meloidogynidae</taxon>
        <taxon>Meloidogyninae</taxon>
        <taxon>Meloidogyne</taxon>
    </lineage>
</organism>